<dbReference type="PANTHER" id="PTHR34227:SF1">
    <property type="entry name" value="DIMETHYL SULFOXIDE REDUCTASE CHAPERONE-RELATED"/>
    <property type="match status" value="1"/>
</dbReference>
<comment type="caution">
    <text evidence="2">The sequence shown here is derived from an EMBL/GenBank/DDBJ whole genome shotgun (WGS) entry which is preliminary data.</text>
</comment>
<dbReference type="InterPro" id="IPR036411">
    <property type="entry name" value="TorD-like_sf"/>
</dbReference>
<name>A0A9E4K486_9GAMM</name>
<protein>
    <submittedName>
        <fullName evidence="2">Molecular chaperone TorD family protein</fullName>
    </submittedName>
</protein>
<keyword evidence="1" id="KW-0143">Chaperone</keyword>
<proteinExistence type="predicted"/>
<dbReference type="SUPFAM" id="SSF89155">
    <property type="entry name" value="TorD-like"/>
    <property type="match status" value="1"/>
</dbReference>
<accession>A0A9E4K486</accession>
<dbReference type="AlphaFoldDB" id="A0A9E4K486"/>
<dbReference type="Pfam" id="PF02613">
    <property type="entry name" value="Nitrate_red_del"/>
    <property type="match status" value="1"/>
</dbReference>
<reference evidence="2" key="1">
    <citation type="journal article" date="2021" name="Proc. Natl. Acad. Sci. U.S.A.">
        <title>Global biogeography of chemosynthetic symbionts reveals both localized and globally distributed symbiont groups. .</title>
        <authorList>
            <person name="Osvatic J.T."/>
            <person name="Wilkins L.G.E."/>
            <person name="Leibrecht L."/>
            <person name="Leray M."/>
            <person name="Zauner S."/>
            <person name="Polzin J."/>
            <person name="Camacho Y."/>
            <person name="Gros O."/>
            <person name="van Gils J.A."/>
            <person name="Eisen J.A."/>
            <person name="Petersen J.M."/>
            <person name="Yuen B."/>
        </authorList>
    </citation>
    <scope>NUCLEOTIDE SEQUENCE</scope>
    <source>
        <strain evidence="2">MAGL173</strain>
    </source>
</reference>
<evidence type="ECO:0000256" key="1">
    <source>
        <dbReference type="ARBA" id="ARBA00023186"/>
    </source>
</evidence>
<organism evidence="2 3">
    <name type="scientific">Candidatus Thiodiazotropha lotti</name>
    <dbReference type="NCBI Taxonomy" id="2792787"/>
    <lineage>
        <taxon>Bacteria</taxon>
        <taxon>Pseudomonadati</taxon>
        <taxon>Pseudomonadota</taxon>
        <taxon>Gammaproteobacteria</taxon>
        <taxon>Chromatiales</taxon>
        <taxon>Sedimenticolaceae</taxon>
        <taxon>Candidatus Thiodiazotropha</taxon>
    </lineage>
</organism>
<dbReference type="Proteomes" id="UP000886687">
    <property type="component" value="Unassembled WGS sequence"/>
</dbReference>
<gene>
    <name evidence="2" type="ORF">JAZ04_09635</name>
</gene>
<dbReference type="Gene3D" id="1.10.3480.10">
    <property type="entry name" value="TorD-like"/>
    <property type="match status" value="1"/>
</dbReference>
<dbReference type="InterPro" id="IPR050289">
    <property type="entry name" value="TorD/DmsD_chaperones"/>
</dbReference>
<evidence type="ECO:0000313" key="2">
    <source>
        <dbReference type="EMBL" id="MCG7939100.1"/>
    </source>
</evidence>
<dbReference type="PANTHER" id="PTHR34227">
    <property type="entry name" value="CHAPERONE PROTEIN YCDY"/>
    <property type="match status" value="1"/>
</dbReference>
<evidence type="ECO:0000313" key="3">
    <source>
        <dbReference type="Proteomes" id="UP000886687"/>
    </source>
</evidence>
<dbReference type="InterPro" id="IPR020945">
    <property type="entry name" value="DMSO/NO3_reduct_chaperone"/>
</dbReference>
<sequence>METDWKALADSAKSRSDIYGLLSAVFREEPTETLIRQMKGPQLLGAFTSLGVKLGERFYTDPESEVVEQLAIEYSRLFIGPGPHISPHESIFIDAEHGEAGLWGVQTVEVKKFIETTGLDYDSGFCGVPDHVSVELEFMQKLSEWEADKWLQEDRKSAEYCLTVQRMFLEKHLLCWLARFCDEVMDQAQLPFYRAIADLTKTYMEYERESIAPPVSA</sequence>
<dbReference type="EMBL" id="JAEPDI010000005">
    <property type="protein sequence ID" value="MCG7939100.1"/>
    <property type="molecule type" value="Genomic_DNA"/>
</dbReference>